<gene>
    <name evidence="2" type="ORF">FA13DRAFT_1894851</name>
</gene>
<keyword evidence="3" id="KW-1185">Reference proteome</keyword>
<evidence type="ECO:0000256" key="1">
    <source>
        <dbReference type="SAM" id="MobiDB-lite"/>
    </source>
</evidence>
<sequence>MSAVGTGVAVAEAKAPFGKSVLEPTLWPEAAPRGCTDPLFGWVYGITSSQSGLGELAESNYCLVVAVTGYLAKYSKSVTTTGELQDGKKSVLLLFVGDRPAIIPAPSARINPETGRGNLGWEPEHPGTDTANAGVGAGASADADARPVLAHIWSLRTMVRQTSAWECLASSYNGTANADAGVDGTPVLSMVGDMTHMRMWMRKGTNADCDWVPIRCGDSDNAG</sequence>
<accession>A0A4Y7SW61</accession>
<evidence type="ECO:0000313" key="2">
    <source>
        <dbReference type="EMBL" id="TEB26115.1"/>
    </source>
</evidence>
<name>A0A4Y7SW61_COPMI</name>
<dbReference type="Proteomes" id="UP000298030">
    <property type="component" value="Unassembled WGS sequence"/>
</dbReference>
<evidence type="ECO:0000313" key="3">
    <source>
        <dbReference type="Proteomes" id="UP000298030"/>
    </source>
</evidence>
<protein>
    <submittedName>
        <fullName evidence="2">Uncharacterized protein</fullName>
    </submittedName>
</protein>
<dbReference type="EMBL" id="QPFP01000051">
    <property type="protein sequence ID" value="TEB26115.1"/>
    <property type="molecule type" value="Genomic_DNA"/>
</dbReference>
<organism evidence="2 3">
    <name type="scientific">Coprinellus micaceus</name>
    <name type="common">Glistening ink-cap mushroom</name>
    <name type="synonym">Coprinus micaceus</name>
    <dbReference type="NCBI Taxonomy" id="71717"/>
    <lineage>
        <taxon>Eukaryota</taxon>
        <taxon>Fungi</taxon>
        <taxon>Dikarya</taxon>
        <taxon>Basidiomycota</taxon>
        <taxon>Agaricomycotina</taxon>
        <taxon>Agaricomycetes</taxon>
        <taxon>Agaricomycetidae</taxon>
        <taxon>Agaricales</taxon>
        <taxon>Agaricineae</taxon>
        <taxon>Psathyrellaceae</taxon>
        <taxon>Coprinellus</taxon>
    </lineage>
</organism>
<feature type="region of interest" description="Disordered" evidence="1">
    <location>
        <begin position="106"/>
        <end position="138"/>
    </location>
</feature>
<reference evidence="2 3" key="1">
    <citation type="journal article" date="2019" name="Nat. Ecol. Evol.">
        <title>Megaphylogeny resolves global patterns of mushroom evolution.</title>
        <authorList>
            <person name="Varga T."/>
            <person name="Krizsan K."/>
            <person name="Foldi C."/>
            <person name="Dima B."/>
            <person name="Sanchez-Garcia M."/>
            <person name="Sanchez-Ramirez S."/>
            <person name="Szollosi G.J."/>
            <person name="Szarkandi J.G."/>
            <person name="Papp V."/>
            <person name="Albert L."/>
            <person name="Andreopoulos W."/>
            <person name="Angelini C."/>
            <person name="Antonin V."/>
            <person name="Barry K.W."/>
            <person name="Bougher N.L."/>
            <person name="Buchanan P."/>
            <person name="Buyck B."/>
            <person name="Bense V."/>
            <person name="Catcheside P."/>
            <person name="Chovatia M."/>
            <person name="Cooper J."/>
            <person name="Damon W."/>
            <person name="Desjardin D."/>
            <person name="Finy P."/>
            <person name="Geml J."/>
            <person name="Haridas S."/>
            <person name="Hughes K."/>
            <person name="Justo A."/>
            <person name="Karasinski D."/>
            <person name="Kautmanova I."/>
            <person name="Kiss B."/>
            <person name="Kocsube S."/>
            <person name="Kotiranta H."/>
            <person name="LaButti K.M."/>
            <person name="Lechner B.E."/>
            <person name="Liimatainen K."/>
            <person name="Lipzen A."/>
            <person name="Lukacs Z."/>
            <person name="Mihaltcheva S."/>
            <person name="Morgado L.N."/>
            <person name="Niskanen T."/>
            <person name="Noordeloos M.E."/>
            <person name="Ohm R.A."/>
            <person name="Ortiz-Santana B."/>
            <person name="Ovrebo C."/>
            <person name="Racz N."/>
            <person name="Riley R."/>
            <person name="Savchenko A."/>
            <person name="Shiryaev A."/>
            <person name="Soop K."/>
            <person name="Spirin V."/>
            <person name="Szebenyi C."/>
            <person name="Tomsovsky M."/>
            <person name="Tulloss R.E."/>
            <person name="Uehling J."/>
            <person name="Grigoriev I.V."/>
            <person name="Vagvolgyi C."/>
            <person name="Papp T."/>
            <person name="Martin F.M."/>
            <person name="Miettinen O."/>
            <person name="Hibbett D.S."/>
            <person name="Nagy L.G."/>
        </authorList>
    </citation>
    <scope>NUCLEOTIDE SEQUENCE [LARGE SCALE GENOMIC DNA]</scope>
    <source>
        <strain evidence="2 3">FP101781</strain>
    </source>
</reference>
<proteinExistence type="predicted"/>
<comment type="caution">
    <text evidence="2">The sequence shown here is derived from an EMBL/GenBank/DDBJ whole genome shotgun (WGS) entry which is preliminary data.</text>
</comment>
<dbReference type="AlphaFoldDB" id="A0A4Y7SW61"/>